<gene>
    <name evidence="1" type="ORF">H4R18_004413</name>
</gene>
<protein>
    <submittedName>
        <fullName evidence="1">Uncharacterized protein</fullName>
    </submittedName>
</protein>
<dbReference type="AlphaFoldDB" id="A0A9W8H4C5"/>
<organism evidence="1 2">
    <name type="scientific">Coemansia javaensis</name>
    <dbReference type="NCBI Taxonomy" id="2761396"/>
    <lineage>
        <taxon>Eukaryota</taxon>
        <taxon>Fungi</taxon>
        <taxon>Fungi incertae sedis</taxon>
        <taxon>Zoopagomycota</taxon>
        <taxon>Kickxellomycotina</taxon>
        <taxon>Kickxellomycetes</taxon>
        <taxon>Kickxellales</taxon>
        <taxon>Kickxellaceae</taxon>
        <taxon>Coemansia</taxon>
    </lineage>
</organism>
<keyword evidence="2" id="KW-1185">Reference proteome</keyword>
<dbReference type="EMBL" id="JANBUL010000212">
    <property type="protein sequence ID" value="KAJ2778758.1"/>
    <property type="molecule type" value="Genomic_DNA"/>
</dbReference>
<evidence type="ECO:0000313" key="1">
    <source>
        <dbReference type="EMBL" id="KAJ2778758.1"/>
    </source>
</evidence>
<evidence type="ECO:0000313" key="2">
    <source>
        <dbReference type="Proteomes" id="UP001140217"/>
    </source>
</evidence>
<accession>A0A9W8H4C5</accession>
<name>A0A9W8H4C5_9FUNG</name>
<reference evidence="1" key="1">
    <citation type="submission" date="2022-07" db="EMBL/GenBank/DDBJ databases">
        <title>Phylogenomic reconstructions and comparative analyses of Kickxellomycotina fungi.</title>
        <authorList>
            <person name="Reynolds N.K."/>
            <person name="Stajich J.E."/>
            <person name="Barry K."/>
            <person name="Grigoriev I.V."/>
            <person name="Crous P."/>
            <person name="Smith M.E."/>
        </authorList>
    </citation>
    <scope>NUCLEOTIDE SEQUENCE</scope>
    <source>
        <strain evidence="1">NBRC 105414</strain>
    </source>
</reference>
<proteinExistence type="predicted"/>
<dbReference type="OrthoDB" id="5545347at2759"/>
<sequence length="190" mass="21185">MLYPTGPARAGKTNGASCNECTCGECPPSKISRAITTRLMFGILQAMKDLQHEVKNLEPKAALNDLSVRCAYPYNWIPQDARDPRREVLIGVHNILLVVYAIMEQGSLPEISAIRDICQKESESLYHANEYFECGGSVSHILSELAAQVESDLECGSMNCDSEELEEELNQLRPCALDETVEHWRNALEI</sequence>
<dbReference type="Proteomes" id="UP001140217">
    <property type="component" value="Unassembled WGS sequence"/>
</dbReference>
<comment type="caution">
    <text evidence="1">The sequence shown here is derived from an EMBL/GenBank/DDBJ whole genome shotgun (WGS) entry which is preliminary data.</text>
</comment>